<reference evidence="2 3" key="1">
    <citation type="submission" date="2021-07" db="EMBL/GenBank/DDBJ databases">
        <authorList>
            <person name="Palmer J.M."/>
        </authorList>
    </citation>
    <scope>NUCLEOTIDE SEQUENCE [LARGE SCALE GENOMIC DNA]</scope>
    <source>
        <strain evidence="2 3">AT_MEX2019</strain>
        <tissue evidence="2">Muscle</tissue>
    </source>
</reference>
<protein>
    <submittedName>
        <fullName evidence="2">Uncharacterized protein</fullName>
    </submittedName>
</protein>
<proteinExistence type="predicted"/>
<comment type="caution">
    <text evidence="2">The sequence shown here is derived from an EMBL/GenBank/DDBJ whole genome shotgun (WGS) entry which is preliminary data.</text>
</comment>
<keyword evidence="1" id="KW-0472">Membrane</keyword>
<dbReference type="EMBL" id="JAHUTI010035086">
    <property type="protein sequence ID" value="MED6243660.1"/>
    <property type="molecule type" value="Genomic_DNA"/>
</dbReference>
<evidence type="ECO:0000313" key="3">
    <source>
        <dbReference type="Proteomes" id="UP001345963"/>
    </source>
</evidence>
<keyword evidence="1" id="KW-0812">Transmembrane</keyword>
<gene>
    <name evidence="2" type="ORF">ATANTOWER_024579</name>
</gene>
<evidence type="ECO:0000256" key="1">
    <source>
        <dbReference type="SAM" id="Phobius"/>
    </source>
</evidence>
<keyword evidence="3" id="KW-1185">Reference proteome</keyword>
<keyword evidence="1" id="KW-1133">Transmembrane helix</keyword>
<accession>A0ABU7B204</accession>
<dbReference type="Proteomes" id="UP001345963">
    <property type="component" value="Unassembled WGS sequence"/>
</dbReference>
<name>A0ABU7B204_9TELE</name>
<feature type="transmembrane region" description="Helical" evidence="1">
    <location>
        <begin position="76"/>
        <end position="100"/>
    </location>
</feature>
<organism evidence="2 3">
    <name type="scientific">Ataeniobius toweri</name>
    <dbReference type="NCBI Taxonomy" id="208326"/>
    <lineage>
        <taxon>Eukaryota</taxon>
        <taxon>Metazoa</taxon>
        <taxon>Chordata</taxon>
        <taxon>Craniata</taxon>
        <taxon>Vertebrata</taxon>
        <taxon>Euteleostomi</taxon>
        <taxon>Actinopterygii</taxon>
        <taxon>Neopterygii</taxon>
        <taxon>Teleostei</taxon>
        <taxon>Neoteleostei</taxon>
        <taxon>Acanthomorphata</taxon>
        <taxon>Ovalentaria</taxon>
        <taxon>Atherinomorphae</taxon>
        <taxon>Cyprinodontiformes</taxon>
        <taxon>Goodeidae</taxon>
        <taxon>Ataeniobius</taxon>
    </lineage>
</organism>
<sequence length="120" mass="13780">MDFSCTICLLSSVRNFQKRKCEEDVGSESRMPLVESEILLIAVREALYFWLGWLNVCVWDHVLGGLGSVPNLFIPAYIFFLNHLYPCLAFSSPFISLYLVRITLLPHMILQNNWSCCQSS</sequence>
<evidence type="ECO:0000313" key="2">
    <source>
        <dbReference type="EMBL" id="MED6243660.1"/>
    </source>
</evidence>